<comment type="caution">
    <text evidence="1">The sequence shown here is derived from an EMBL/GenBank/DDBJ whole genome shotgun (WGS) entry which is preliminary data.</text>
</comment>
<evidence type="ECO:0000313" key="1">
    <source>
        <dbReference type="EMBL" id="KKK71292.1"/>
    </source>
</evidence>
<organism evidence="1">
    <name type="scientific">marine sediment metagenome</name>
    <dbReference type="NCBI Taxonomy" id="412755"/>
    <lineage>
        <taxon>unclassified sequences</taxon>
        <taxon>metagenomes</taxon>
        <taxon>ecological metagenomes</taxon>
    </lineage>
</organism>
<proteinExistence type="predicted"/>
<dbReference type="AlphaFoldDB" id="A0A0F8XQF9"/>
<dbReference type="EMBL" id="LAZR01057805">
    <property type="protein sequence ID" value="KKK71292.1"/>
    <property type="molecule type" value="Genomic_DNA"/>
</dbReference>
<name>A0A0F8XQF9_9ZZZZ</name>
<protein>
    <submittedName>
        <fullName evidence="1">Uncharacterized protein</fullName>
    </submittedName>
</protein>
<gene>
    <name evidence="1" type="ORF">LCGC14_2915360</name>
</gene>
<sequence>MKLMITCNEIYRSMRSQGFFDGLEKKGLLVDNRLRLKKIREDGWKLNMKIEDLK</sequence>
<reference evidence="1" key="1">
    <citation type="journal article" date="2015" name="Nature">
        <title>Complex archaea that bridge the gap between prokaryotes and eukaryotes.</title>
        <authorList>
            <person name="Spang A."/>
            <person name="Saw J.H."/>
            <person name="Jorgensen S.L."/>
            <person name="Zaremba-Niedzwiedzka K."/>
            <person name="Martijn J."/>
            <person name="Lind A.E."/>
            <person name="van Eijk R."/>
            <person name="Schleper C."/>
            <person name="Guy L."/>
            <person name="Ettema T.J."/>
        </authorList>
    </citation>
    <scope>NUCLEOTIDE SEQUENCE</scope>
</reference>
<accession>A0A0F8XQF9</accession>